<keyword evidence="3" id="KW-0804">Transcription</keyword>
<dbReference type="PROSITE" id="PS50949">
    <property type="entry name" value="HTH_GNTR"/>
    <property type="match status" value="1"/>
</dbReference>
<evidence type="ECO:0000256" key="3">
    <source>
        <dbReference type="ARBA" id="ARBA00023163"/>
    </source>
</evidence>
<comment type="caution">
    <text evidence="5">The sequence shown here is derived from an EMBL/GenBank/DDBJ whole genome shotgun (WGS) entry which is preliminary data.</text>
</comment>
<sequence>MVTTDGEIVPRARAPKMSAKIANLIADQILTGGIIEGQRLPTEKDMVAEHGVARTTVREALRLLESRDLVTIKSGIGGGPVAKRPQLESLGNTMKLFLQIDGANISDVIDVRLMLEPIVAREAAANITDEQVDVMQTALDRMREDPGDYGNFQDNNAAFQRSVYDAAGNPVLNIVMETLWLLVRDAEPNEHPIATRLAAIEMQQDVLDAMRARDEDAAADTMSAFVQETAKYYRRRLSKIISRPVRWQM</sequence>
<dbReference type="RefSeq" id="WP_222062785.1">
    <property type="nucleotide sequence ID" value="NZ_JBBPCN010000001.1"/>
</dbReference>
<gene>
    <name evidence="5" type="ORF">AABD04_19750</name>
</gene>
<dbReference type="SMART" id="SM00345">
    <property type="entry name" value="HTH_GNTR"/>
    <property type="match status" value="1"/>
</dbReference>
<dbReference type="Pfam" id="PF07729">
    <property type="entry name" value="FCD"/>
    <property type="match status" value="1"/>
</dbReference>
<proteinExistence type="predicted"/>
<dbReference type="InterPro" id="IPR000524">
    <property type="entry name" value="Tscrpt_reg_HTH_GntR"/>
</dbReference>
<dbReference type="Gene3D" id="1.20.120.530">
    <property type="entry name" value="GntR ligand-binding domain-like"/>
    <property type="match status" value="1"/>
</dbReference>
<evidence type="ECO:0000313" key="6">
    <source>
        <dbReference type="Proteomes" id="UP001456513"/>
    </source>
</evidence>
<protein>
    <submittedName>
        <fullName evidence="5">FCD domain-containing protein</fullName>
    </submittedName>
</protein>
<dbReference type="Pfam" id="PF00392">
    <property type="entry name" value="GntR"/>
    <property type="match status" value="1"/>
</dbReference>
<feature type="domain" description="HTH gntR-type" evidence="4">
    <location>
        <begin position="15"/>
        <end position="84"/>
    </location>
</feature>
<dbReference type="InterPro" id="IPR008920">
    <property type="entry name" value="TF_FadR/GntR_C"/>
</dbReference>
<dbReference type="InterPro" id="IPR011711">
    <property type="entry name" value="GntR_C"/>
</dbReference>
<reference evidence="5 6" key="1">
    <citation type="submission" date="2024-03" db="EMBL/GenBank/DDBJ databases">
        <title>Rhodococcus navarretei sp. nov. and Pseudarthrobacter quantumdoti sp. nov., two new species with the ability to biosynthesize Quantum Dots isolated from soil samples at Union Glacier, Antarctica.</title>
        <authorList>
            <person name="Vargas M."/>
        </authorList>
    </citation>
    <scope>NUCLEOTIDE SEQUENCE [LARGE SCALE GENOMIC DNA]</scope>
    <source>
        <strain evidence="5 6">EXRC-4A-4</strain>
    </source>
</reference>
<dbReference type="SMART" id="SM00895">
    <property type="entry name" value="FCD"/>
    <property type="match status" value="1"/>
</dbReference>
<keyword evidence="1" id="KW-0805">Transcription regulation</keyword>
<evidence type="ECO:0000256" key="1">
    <source>
        <dbReference type="ARBA" id="ARBA00023015"/>
    </source>
</evidence>
<organism evidence="5 6">
    <name type="scientific">Rhodococcus navarretei</name>
    <dbReference type="NCBI Taxonomy" id="3128981"/>
    <lineage>
        <taxon>Bacteria</taxon>
        <taxon>Bacillati</taxon>
        <taxon>Actinomycetota</taxon>
        <taxon>Actinomycetes</taxon>
        <taxon>Mycobacteriales</taxon>
        <taxon>Nocardiaceae</taxon>
        <taxon>Rhodococcus</taxon>
    </lineage>
</organism>
<dbReference type="InterPro" id="IPR036390">
    <property type="entry name" value="WH_DNA-bd_sf"/>
</dbReference>
<dbReference type="SUPFAM" id="SSF46785">
    <property type="entry name" value="Winged helix' DNA-binding domain"/>
    <property type="match status" value="1"/>
</dbReference>
<dbReference type="Gene3D" id="1.10.10.10">
    <property type="entry name" value="Winged helix-like DNA-binding domain superfamily/Winged helix DNA-binding domain"/>
    <property type="match status" value="1"/>
</dbReference>
<name>A0ABU9D0F7_9NOCA</name>
<dbReference type="PANTHER" id="PTHR43537:SF5">
    <property type="entry name" value="UXU OPERON TRANSCRIPTIONAL REGULATOR"/>
    <property type="match status" value="1"/>
</dbReference>
<dbReference type="PANTHER" id="PTHR43537">
    <property type="entry name" value="TRANSCRIPTIONAL REGULATOR, GNTR FAMILY"/>
    <property type="match status" value="1"/>
</dbReference>
<dbReference type="Proteomes" id="UP001456513">
    <property type="component" value="Unassembled WGS sequence"/>
</dbReference>
<evidence type="ECO:0000256" key="2">
    <source>
        <dbReference type="ARBA" id="ARBA00023125"/>
    </source>
</evidence>
<dbReference type="SUPFAM" id="SSF48008">
    <property type="entry name" value="GntR ligand-binding domain-like"/>
    <property type="match status" value="1"/>
</dbReference>
<keyword evidence="6" id="KW-1185">Reference proteome</keyword>
<dbReference type="CDD" id="cd07377">
    <property type="entry name" value="WHTH_GntR"/>
    <property type="match status" value="1"/>
</dbReference>
<dbReference type="PRINTS" id="PR00035">
    <property type="entry name" value="HTHGNTR"/>
</dbReference>
<evidence type="ECO:0000313" key="5">
    <source>
        <dbReference type="EMBL" id="MEK8073084.1"/>
    </source>
</evidence>
<keyword evidence="2" id="KW-0238">DNA-binding</keyword>
<dbReference type="EMBL" id="JBBPCN010000001">
    <property type="protein sequence ID" value="MEK8073084.1"/>
    <property type="molecule type" value="Genomic_DNA"/>
</dbReference>
<evidence type="ECO:0000259" key="4">
    <source>
        <dbReference type="PROSITE" id="PS50949"/>
    </source>
</evidence>
<accession>A0ABU9D0F7</accession>
<dbReference type="InterPro" id="IPR036388">
    <property type="entry name" value="WH-like_DNA-bd_sf"/>
</dbReference>